<dbReference type="RefSeq" id="WP_085896875.1">
    <property type="nucleotide sequence ID" value="NZ_FWFY01000007.1"/>
</dbReference>
<gene>
    <name evidence="2" type="ORF">CLV79_108163</name>
    <name evidence="3" type="ORF">LOS8367_02544</name>
</gene>
<evidence type="ECO:0000313" key="4">
    <source>
        <dbReference type="Proteomes" id="UP000193495"/>
    </source>
</evidence>
<organism evidence="3 4">
    <name type="scientific">Limimaricola soesokkakensis</name>
    <dbReference type="NCBI Taxonomy" id="1343159"/>
    <lineage>
        <taxon>Bacteria</taxon>
        <taxon>Pseudomonadati</taxon>
        <taxon>Pseudomonadota</taxon>
        <taxon>Alphaproteobacteria</taxon>
        <taxon>Rhodobacterales</taxon>
        <taxon>Paracoccaceae</taxon>
        <taxon>Limimaricola</taxon>
    </lineage>
</organism>
<name>A0A1X6ZKG7_9RHOB</name>
<keyword evidence="1" id="KW-0732">Signal</keyword>
<dbReference type="Proteomes" id="UP000240624">
    <property type="component" value="Unassembled WGS sequence"/>
</dbReference>
<evidence type="ECO:0000313" key="2">
    <source>
        <dbReference type="EMBL" id="PSK84995.1"/>
    </source>
</evidence>
<feature type="chain" id="PRO_5044568283" description="Lipoprotein" evidence="1">
    <location>
        <begin position="19"/>
        <end position="187"/>
    </location>
</feature>
<dbReference type="EMBL" id="PYGB01000008">
    <property type="protein sequence ID" value="PSK84995.1"/>
    <property type="molecule type" value="Genomic_DNA"/>
</dbReference>
<proteinExistence type="predicted"/>
<dbReference type="OrthoDB" id="7865311at2"/>
<feature type="signal peptide" evidence="1">
    <location>
        <begin position="1"/>
        <end position="18"/>
    </location>
</feature>
<dbReference type="EMBL" id="FWFY01000007">
    <property type="protein sequence ID" value="SLN54247.1"/>
    <property type="molecule type" value="Genomic_DNA"/>
</dbReference>
<dbReference type="PROSITE" id="PS51257">
    <property type="entry name" value="PROKAR_LIPOPROTEIN"/>
    <property type="match status" value="1"/>
</dbReference>
<dbReference type="AlphaFoldDB" id="A0A1X6ZKG7"/>
<evidence type="ECO:0000256" key="1">
    <source>
        <dbReference type="SAM" id="SignalP"/>
    </source>
</evidence>
<evidence type="ECO:0000313" key="5">
    <source>
        <dbReference type="Proteomes" id="UP000240624"/>
    </source>
</evidence>
<evidence type="ECO:0000313" key="3">
    <source>
        <dbReference type="EMBL" id="SLN54247.1"/>
    </source>
</evidence>
<reference evidence="2 5" key="2">
    <citation type="submission" date="2018-03" db="EMBL/GenBank/DDBJ databases">
        <title>Genomic Encyclopedia of Archaeal and Bacterial Type Strains, Phase II (KMG-II): from individual species to whole genera.</title>
        <authorList>
            <person name="Goeker M."/>
        </authorList>
    </citation>
    <scope>NUCLEOTIDE SEQUENCE [LARGE SCALE GENOMIC DNA]</scope>
    <source>
        <strain evidence="2 5">DSM 29956</strain>
    </source>
</reference>
<protein>
    <recommendedName>
        <fullName evidence="6">Lipoprotein</fullName>
    </recommendedName>
</protein>
<keyword evidence="5" id="KW-1185">Reference proteome</keyword>
<sequence length="187" mass="18948">MRPAIVFCALTLLAACEAGVGGGSATLSTPGPDTREVAPGTALPFGQMAKVCGLSASALGTPVATEAGFTLYDTAATSTAQRTQYVTGFADGCVRQFTAALALFGNVGTLEATSYGAGISHSPVVPAYEEVKRQICGVPRGQPCGRATARLARNTTFLTAYAAFGASGRHADMLLHDGRALAMGVEG</sequence>
<accession>A0A1X6ZKG7</accession>
<dbReference type="Proteomes" id="UP000193495">
    <property type="component" value="Unassembled WGS sequence"/>
</dbReference>
<reference evidence="3 4" key="1">
    <citation type="submission" date="2017-03" db="EMBL/GenBank/DDBJ databases">
        <authorList>
            <person name="Afonso C.L."/>
            <person name="Miller P.J."/>
            <person name="Scott M.A."/>
            <person name="Spackman E."/>
            <person name="Goraichik I."/>
            <person name="Dimitrov K.M."/>
            <person name="Suarez D.L."/>
            <person name="Swayne D.E."/>
        </authorList>
    </citation>
    <scope>NUCLEOTIDE SEQUENCE [LARGE SCALE GENOMIC DNA]</scope>
    <source>
        <strain evidence="3 4">CECT 8367</strain>
    </source>
</reference>
<evidence type="ECO:0008006" key="6">
    <source>
        <dbReference type="Google" id="ProtNLM"/>
    </source>
</evidence>